<dbReference type="AlphaFoldDB" id="A0A9W9IBZ0"/>
<gene>
    <name evidence="1" type="ORF">N7482_000740</name>
</gene>
<dbReference type="Proteomes" id="UP001149163">
    <property type="component" value="Unassembled WGS sequence"/>
</dbReference>
<comment type="caution">
    <text evidence="1">The sequence shown here is derived from an EMBL/GenBank/DDBJ whole genome shotgun (WGS) entry which is preliminary data.</text>
</comment>
<dbReference type="GeneID" id="81422041"/>
<dbReference type="PANTHER" id="PTHR36978:SF4">
    <property type="entry name" value="P-LOOP CONTAINING NUCLEOSIDE TRIPHOSPHATE HYDROLASE PROTEIN"/>
    <property type="match status" value="1"/>
</dbReference>
<evidence type="ECO:0008006" key="3">
    <source>
        <dbReference type="Google" id="ProtNLM"/>
    </source>
</evidence>
<dbReference type="PANTHER" id="PTHR36978">
    <property type="entry name" value="P-LOOP CONTAINING NUCLEOTIDE TRIPHOSPHATE HYDROLASE"/>
    <property type="match status" value="1"/>
</dbReference>
<dbReference type="EMBL" id="JAPQKN010000001">
    <property type="protein sequence ID" value="KAJ5174863.1"/>
    <property type="molecule type" value="Genomic_DNA"/>
</dbReference>
<dbReference type="RefSeq" id="XP_056546471.1">
    <property type="nucleotide sequence ID" value="XM_056682865.1"/>
</dbReference>
<evidence type="ECO:0000313" key="1">
    <source>
        <dbReference type="EMBL" id="KAJ5174863.1"/>
    </source>
</evidence>
<keyword evidence="2" id="KW-1185">Reference proteome</keyword>
<reference evidence="1" key="2">
    <citation type="journal article" date="2023" name="IMA Fungus">
        <title>Comparative genomic study of the Penicillium genus elucidates a diverse pangenome and 15 lateral gene transfer events.</title>
        <authorList>
            <person name="Petersen C."/>
            <person name="Sorensen T."/>
            <person name="Nielsen M.R."/>
            <person name="Sondergaard T.E."/>
            <person name="Sorensen J.L."/>
            <person name="Fitzpatrick D.A."/>
            <person name="Frisvad J.C."/>
            <person name="Nielsen K.L."/>
        </authorList>
    </citation>
    <scope>NUCLEOTIDE SEQUENCE</scope>
    <source>
        <strain evidence="1">IBT 26290</strain>
    </source>
</reference>
<dbReference type="Pfam" id="PF17784">
    <property type="entry name" value="Sulfotransfer_4"/>
    <property type="match status" value="1"/>
</dbReference>
<name>A0A9W9IBZ0_9EURO</name>
<protein>
    <recommendedName>
        <fullName evidence="3">P-loop containing nucleoside triphosphate hydrolase protein</fullName>
    </recommendedName>
</protein>
<dbReference type="Gene3D" id="3.40.50.300">
    <property type="entry name" value="P-loop containing nucleotide triphosphate hydrolases"/>
    <property type="match status" value="1"/>
</dbReference>
<proteinExistence type="predicted"/>
<evidence type="ECO:0000313" key="2">
    <source>
        <dbReference type="Proteomes" id="UP001149163"/>
    </source>
</evidence>
<dbReference type="OrthoDB" id="408152at2759"/>
<sequence>MSREIDRWPTPAKVRPMKVIVASPSRSGTLSMYTAMKVLGFRSYHFYECVVEKGLPHINLFNEAATAQYNRLSGIKRYTRADFDKWLHEYDCLVEIPSYMGKNVFEAYANEPEVKFILTERQPEKWARSVNNSAGGVVKMATSFPISVLKYFDATLFAFMKTNVLMYNAFSSGTNIGDPDNEEELCKYYNDYIKMAKETIPAERLHIIKLENGVDWEDICPFLGVPIPDEEYPTPNDPENFKALVNGFLKPRLLSATMKLSAVALPALGILGWASIKFGPPLLATLRGV</sequence>
<dbReference type="SUPFAM" id="SSF52540">
    <property type="entry name" value="P-loop containing nucleoside triphosphate hydrolases"/>
    <property type="match status" value="1"/>
</dbReference>
<reference evidence="1" key="1">
    <citation type="submission" date="2022-11" db="EMBL/GenBank/DDBJ databases">
        <authorList>
            <person name="Petersen C."/>
        </authorList>
    </citation>
    <scope>NUCLEOTIDE SEQUENCE</scope>
    <source>
        <strain evidence="1">IBT 26290</strain>
    </source>
</reference>
<dbReference type="InterPro" id="IPR040632">
    <property type="entry name" value="Sulfotransfer_4"/>
</dbReference>
<accession>A0A9W9IBZ0</accession>
<dbReference type="InterPro" id="IPR027417">
    <property type="entry name" value="P-loop_NTPase"/>
</dbReference>
<organism evidence="1 2">
    <name type="scientific">Penicillium canariense</name>
    <dbReference type="NCBI Taxonomy" id="189055"/>
    <lineage>
        <taxon>Eukaryota</taxon>
        <taxon>Fungi</taxon>
        <taxon>Dikarya</taxon>
        <taxon>Ascomycota</taxon>
        <taxon>Pezizomycotina</taxon>
        <taxon>Eurotiomycetes</taxon>
        <taxon>Eurotiomycetidae</taxon>
        <taxon>Eurotiales</taxon>
        <taxon>Aspergillaceae</taxon>
        <taxon>Penicillium</taxon>
    </lineage>
</organism>